<keyword evidence="10" id="KW-0169">Cobalamin biosynthesis</keyword>
<reference evidence="18" key="1">
    <citation type="submission" date="2016-10" db="EMBL/GenBank/DDBJ databases">
        <authorList>
            <person name="de Groot N.N."/>
        </authorList>
    </citation>
    <scope>NUCLEOTIDE SEQUENCE</scope>
</reference>
<dbReference type="PANTHER" id="PTHR34848">
    <property type="match status" value="1"/>
</dbReference>
<dbReference type="EC" id="2.7.7.62" evidence="9"/>
<comment type="similarity">
    <text evidence="7">Belongs to the CobU/CobP family.</text>
</comment>
<keyword evidence="14" id="KW-0067">ATP-binding</keyword>
<evidence type="ECO:0000256" key="7">
    <source>
        <dbReference type="ARBA" id="ARBA00007490"/>
    </source>
</evidence>
<evidence type="ECO:0000256" key="17">
    <source>
        <dbReference type="ARBA" id="ARBA00030571"/>
    </source>
</evidence>
<keyword evidence="13" id="KW-0418">Kinase</keyword>
<keyword evidence="11 18" id="KW-0808">Transferase</keyword>
<evidence type="ECO:0000256" key="12">
    <source>
        <dbReference type="ARBA" id="ARBA00022741"/>
    </source>
</evidence>
<comment type="pathway">
    <text evidence="5">Cofactor biosynthesis; adenosylcobalamin biosynthesis; adenosylcobalamin from cob(II)yrinate a,c-diamide: step 6/7.</text>
</comment>
<dbReference type="Pfam" id="PF02283">
    <property type="entry name" value="CobU"/>
    <property type="match status" value="1"/>
</dbReference>
<evidence type="ECO:0000256" key="6">
    <source>
        <dbReference type="ARBA" id="ARBA00005159"/>
    </source>
</evidence>
<dbReference type="CDD" id="cd00544">
    <property type="entry name" value="CobU"/>
    <property type="match status" value="1"/>
</dbReference>
<dbReference type="PANTHER" id="PTHR34848:SF1">
    <property type="entry name" value="BIFUNCTIONAL ADENOSYLCOBALAMIN BIOSYNTHESIS PROTEIN COBU"/>
    <property type="match status" value="1"/>
</dbReference>
<dbReference type="GO" id="GO:0009236">
    <property type="term" value="P:cobalamin biosynthetic process"/>
    <property type="evidence" value="ECO:0007669"/>
    <property type="project" value="UniProtKB-KW"/>
</dbReference>
<sequence length="167" mass="19291">MQCKKVLFIGGIKSGKSKLAEEYILQHSKTKPIYLATNEFFDAEMEKRVLQHQKQRQNTFDTLEEPVKLYDTLQQLQIPVLVEGVSMWINNMLYRKFTEEVIYKEIERVCTLDNDIVFVLDDVGCSVVSEYKLVRQFVDINGRVAQILASNVDEVYHVVAGIATKIK</sequence>
<accession>A0A1W1D637</accession>
<dbReference type="SUPFAM" id="SSF52540">
    <property type="entry name" value="P-loop containing nucleoside triphosphate hydrolases"/>
    <property type="match status" value="1"/>
</dbReference>
<evidence type="ECO:0000256" key="14">
    <source>
        <dbReference type="ARBA" id="ARBA00022840"/>
    </source>
</evidence>
<comment type="function">
    <text evidence="4">Catalyzes ATP-dependent phosphorylation of adenosylcobinamide and addition of GMP to adenosylcobinamide phosphate.</text>
</comment>
<evidence type="ECO:0000256" key="2">
    <source>
        <dbReference type="ARBA" id="ARBA00000711"/>
    </source>
</evidence>
<organism evidence="18">
    <name type="scientific">hydrothermal vent metagenome</name>
    <dbReference type="NCBI Taxonomy" id="652676"/>
    <lineage>
        <taxon>unclassified sequences</taxon>
        <taxon>metagenomes</taxon>
        <taxon>ecological metagenomes</taxon>
    </lineage>
</organism>
<evidence type="ECO:0000256" key="5">
    <source>
        <dbReference type="ARBA" id="ARBA00004692"/>
    </source>
</evidence>
<dbReference type="InterPro" id="IPR003203">
    <property type="entry name" value="CobU/CobP"/>
</dbReference>
<keyword evidence="18" id="KW-0548">Nucleotidyltransferase</keyword>
<dbReference type="AlphaFoldDB" id="A0A1W1D637"/>
<evidence type="ECO:0000256" key="16">
    <source>
        <dbReference type="ARBA" id="ARBA00029570"/>
    </source>
</evidence>
<evidence type="ECO:0000256" key="3">
    <source>
        <dbReference type="ARBA" id="ARBA00001522"/>
    </source>
</evidence>
<comment type="catalytic activity">
    <reaction evidence="3">
        <text>adenosylcob(III)inamide + GTP = adenosylcob(III)inamide phosphate + GDP + H(+)</text>
        <dbReference type="Rhea" id="RHEA:15765"/>
        <dbReference type="ChEBI" id="CHEBI:2480"/>
        <dbReference type="ChEBI" id="CHEBI:15378"/>
        <dbReference type="ChEBI" id="CHEBI:37565"/>
        <dbReference type="ChEBI" id="CHEBI:58189"/>
        <dbReference type="ChEBI" id="CHEBI:58502"/>
        <dbReference type="EC" id="2.7.1.156"/>
    </reaction>
</comment>
<dbReference type="EC" id="2.7.1.156" evidence="8"/>
<proteinExistence type="inferred from homology"/>
<comment type="catalytic activity">
    <reaction evidence="1">
        <text>adenosylcob(III)inamide + ATP = adenosylcob(III)inamide phosphate + ADP + H(+)</text>
        <dbReference type="Rhea" id="RHEA:15769"/>
        <dbReference type="ChEBI" id="CHEBI:2480"/>
        <dbReference type="ChEBI" id="CHEBI:15378"/>
        <dbReference type="ChEBI" id="CHEBI:30616"/>
        <dbReference type="ChEBI" id="CHEBI:58502"/>
        <dbReference type="ChEBI" id="CHEBI:456216"/>
        <dbReference type="EC" id="2.7.1.156"/>
    </reaction>
</comment>
<evidence type="ECO:0000256" key="4">
    <source>
        <dbReference type="ARBA" id="ARBA00003889"/>
    </source>
</evidence>
<dbReference type="InterPro" id="IPR027417">
    <property type="entry name" value="P-loop_NTPase"/>
</dbReference>
<evidence type="ECO:0000256" key="8">
    <source>
        <dbReference type="ARBA" id="ARBA00012016"/>
    </source>
</evidence>
<evidence type="ECO:0000256" key="15">
    <source>
        <dbReference type="ARBA" id="ARBA00023134"/>
    </source>
</evidence>
<name>A0A1W1D637_9ZZZZ</name>
<gene>
    <name evidence="18" type="ORF">MNB_SM-3-796</name>
</gene>
<evidence type="ECO:0000256" key="11">
    <source>
        <dbReference type="ARBA" id="ARBA00022679"/>
    </source>
</evidence>
<dbReference type="GO" id="GO:0043752">
    <property type="term" value="F:adenosylcobinamide kinase activity"/>
    <property type="evidence" value="ECO:0007669"/>
    <property type="project" value="UniProtKB-EC"/>
</dbReference>
<evidence type="ECO:0000256" key="10">
    <source>
        <dbReference type="ARBA" id="ARBA00022573"/>
    </source>
</evidence>
<evidence type="ECO:0000313" key="18">
    <source>
        <dbReference type="EMBL" id="SFV75866.1"/>
    </source>
</evidence>
<evidence type="ECO:0000256" key="9">
    <source>
        <dbReference type="ARBA" id="ARBA00012523"/>
    </source>
</evidence>
<keyword evidence="12" id="KW-0547">Nucleotide-binding</keyword>
<dbReference type="EMBL" id="FPHP01000048">
    <property type="protein sequence ID" value="SFV75866.1"/>
    <property type="molecule type" value="Genomic_DNA"/>
</dbReference>
<comment type="pathway">
    <text evidence="6">Cofactor biosynthesis; adenosylcobalamin biosynthesis; adenosylcobalamin from cob(II)yrinate a,c-diamide: step 5/7.</text>
</comment>
<dbReference type="Gene3D" id="3.40.50.300">
    <property type="entry name" value="P-loop containing nucleotide triphosphate hydrolases"/>
    <property type="match status" value="1"/>
</dbReference>
<dbReference type="GO" id="GO:0005525">
    <property type="term" value="F:GTP binding"/>
    <property type="evidence" value="ECO:0007669"/>
    <property type="project" value="UniProtKB-KW"/>
</dbReference>
<dbReference type="GO" id="GO:0005524">
    <property type="term" value="F:ATP binding"/>
    <property type="evidence" value="ECO:0007669"/>
    <property type="project" value="UniProtKB-KW"/>
</dbReference>
<protein>
    <recommendedName>
        <fullName evidence="16">Adenosylcobinamide kinase</fullName>
        <ecNumber evidence="8">2.7.1.156</ecNumber>
        <ecNumber evidence="9">2.7.7.62</ecNumber>
    </recommendedName>
    <alternativeName>
        <fullName evidence="17">Adenosylcobinamide-phosphate guanylyltransferase</fullName>
    </alternativeName>
</protein>
<dbReference type="GO" id="GO:0008820">
    <property type="term" value="F:cobinamide phosphate guanylyltransferase activity"/>
    <property type="evidence" value="ECO:0007669"/>
    <property type="project" value="UniProtKB-EC"/>
</dbReference>
<comment type="catalytic activity">
    <reaction evidence="2">
        <text>adenosylcob(III)inamide phosphate + GTP + H(+) = adenosylcob(III)inamide-GDP + diphosphate</text>
        <dbReference type="Rhea" id="RHEA:22712"/>
        <dbReference type="ChEBI" id="CHEBI:15378"/>
        <dbReference type="ChEBI" id="CHEBI:33019"/>
        <dbReference type="ChEBI" id="CHEBI:37565"/>
        <dbReference type="ChEBI" id="CHEBI:58502"/>
        <dbReference type="ChEBI" id="CHEBI:60487"/>
        <dbReference type="EC" id="2.7.7.62"/>
    </reaction>
</comment>
<evidence type="ECO:0000256" key="1">
    <source>
        <dbReference type="ARBA" id="ARBA00000312"/>
    </source>
</evidence>
<dbReference type="PIRSF" id="PIRSF006135">
    <property type="entry name" value="CobU"/>
    <property type="match status" value="1"/>
</dbReference>
<keyword evidence="15" id="KW-0342">GTP-binding</keyword>
<evidence type="ECO:0000256" key="13">
    <source>
        <dbReference type="ARBA" id="ARBA00022777"/>
    </source>
</evidence>